<name>A0AAX4H4U7_9ASCO</name>
<dbReference type="RefSeq" id="XP_062875616.1">
    <property type="nucleotide sequence ID" value="XM_063019546.1"/>
</dbReference>
<evidence type="ECO:0000313" key="7">
    <source>
        <dbReference type="Proteomes" id="UP001338582"/>
    </source>
</evidence>
<dbReference type="EMBL" id="CP138894">
    <property type="protein sequence ID" value="WPK23229.1"/>
    <property type="molecule type" value="Genomic_DNA"/>
</dbReference>
<sequence>MLASVLPLGKATRFLPLACRSFSVSYKLSQVSSGDARTQTNRLEKTLNRFWKNAQTKENPQTKLYEVCLDDKPLKTPLGHTLAIPAEKKQLAHLVEHEWDTLNDLKIKPNSLPLTSMVSRAVDLQTVHFAEEVDANMVAKIGDLNDIKYNMLRYLDTDTCLIFTVAEEYEGRLRAKQEELYRPLIAEYEDFFTAYGKKHNLLPDENARIHLEVLDCETDGLCGKSQSITTQNVVLKWLDLLPIYDLVALEKAILSSKSFLCGASILRSNVGDEDAQKNLYQVNKSDVSDYFYKSVDEIMELGNLETIFQTGEWGEVEDTHDVDNADWLRNLSSSALVCH</sequence>
<dbReference type="InterPro" id="IPR042272">
    <property type="entry name" value="ATP12_ATP_synth-F1-assembly_N"/>
</dbReference>
<protein>
    <submittedName>
        <fullName evidence="6">Uncharacterized protein</fullName>
    </submittedName>
</protein>
<dbReference type="Gene3D" id="3.30.2180.10">
    <property type="entry name" value="ATP12-like"/>
    <property type="match status" value="1"/>
</dbReference>
<dbReference type="PANTHER" id="PTHR21013">
    <property type="entry name" value="ATP SYNTHASE MITOCHONDRIAL F1 COMPLEX ASSEMBLY FACTOR 2/ATP12 PROTEIN, MITOCHONDRIAL PRECURSOR"/>
    <property type="match status" value="1"/>
</dbReference>
<dbReference type="GeneID" id="88171527"/>
<organism evidence="6 7">
    <name type="scientific">Australozyma saopauloensis</name>
    <dbReference type="NCBI Taxonomy" id="291208"/>
    <lineage>
        <taxon>Eukaryota</taxon>
        <taxon>Fungi</taxon>
        <taxon>Dikarya</taxon>
        <taxon>Ascomycota</taxon>
        <taxon>Saccharomycotina</taxon>
        <taxon>Pichiomycetes</taxon>
        <taxon>Metschnikowiaceae</taxon>
        <taxon>Australozyma</taxon>
    </lineage>
</organism>
<dbReference type="PANTHER" id="PTHR21013:SF10">
    <property type="entry name" value="ATP SYNTHASE MITOCHONDRIAL F1 COMPLEX ASSEMBLY FACTOR 2"/>
    <property type="match status" value="1"/>
</dbReference>
<dbReference type="InterPro" id="IPR023335">
    <property type="entry name" value="ATP12_ortho_dom_sf"/>
</dbReference>
<keyword evidence="4" id="KW-0496">Mitochondrion</keyword>
<reference evidence="6 7" key="1">
    <citation type="submission" date="2023-10" db="EMBL/GenBank/DDBJ databases">
        <title>Draft Genome Sequence of Candida saopaulonensis from a very Premature Infant with Sepsis.</title>
        <authorList>
            <person name="Ning Y."/>
            <person name="Dai R."/>
            <person name="Xiao M."/>
            <person name="Xu Y."/>
            <person name="Yan Q."/>
            <person name="Zhang L."/>
        </authorList>
    </citation>
    <scope>NUCLEOTIDE SEQUENCE [LARGE SCALE GENOMIC DNA]</scope>
    <source>
        <strain evidence="6 7">19XY460</strain>
    </source>
</reference>
<keyword evidence="7" id="KW-1185">Reference proteome</keyword>
<comment type="similarity">
    <text evidence="2">Belongs to the ATP12 family.</text>
</comment>
<evidence type="ECO:0000256" key="5">
    <source>
        <dbReference type="ARBA" id="ARBA00023186"/>
    </source>
</evidence>
<dbReference type="InterPro" id="IPR011419">
    <property type="entry name" value="ATP12_ATP_synth-F1-assembly"/>
</dbReference>
<keyword evidence="5" id="KW-0143">Chaperone</keyword>
<evidence type="ECO:0000313" key="6">
    <source>
        <dbReference type="EMBL" id="WPK23229.1"/>
    </source>
</evidence>
<proteinExistence type="inferred from homology"/>
<evidence type="ECO:0000256" key="4">
    <source>
        <dbReference type="ARBA" id="ARBA00023128"/>
    </source>
</evidence>
<comment type="subcellular location">
    <subcellularLocation>
        <location evidence="1">Mitochondrion</location>
    </subcellularLocation>
</comment>
<dbReference type="GO" id="GO:0005739">
    <property type="term" value="C:mitochondrion"/>
    <property type="evidence" value="ECO:0007669"/>
    <property type="project" value="UniProtKB-SubCell"/>
</dbReference>
<dbReference type="KEGG" id="asau:88171527"/>
<evidence type="ECO:0000256" key="2">
    <source>
        <dbReference type="ARBA" id="ARBA00008231"/>
    </source>
</evidence>
<evidence type="ECO:0000256" key="1">
    <source>
        <dbReference type="ARBA" id="ARBA00004173"/>
    </source>
</evidence>
<keyword evidence="3" id="KW-0809">Transit peptide</keyword>
<accession>A0AAX4H4U7</accession>
<evidence type="ECO:0000256" key="3">
    <source>
        <dbReference type="ARBA" id="ARBA00022946"/>
    </source>
</evidence>
<dbReference type="Pfam" id="PF07542">
    <property type="entry name" value="ATP12"/>
    <property type="match status" value="1"/>
</dbReference>
<gene>
    <name evidence="6" type="ORF">PUMCH_000458</name>
</gene>
<dbReference type="Gene3D" id="1.10.3580.10">
    <property type="entry name" value="ATP12 ATPase"/>
    <property type="match status" value="1"/>
</dbReference>
<dbReference type="AlphaFoldDB" id="A0AAX4H4U7"/>
<dbReference type="SUPFAM" id="SSF160909">
    <property type="entry name" value="ATP12-like"/>
    <property type="match status" value="1"/>
</dbReference>
<dbReference type="GO" id="GO:0033615">
    <property type="term" value="P:mitochondrial proton-transporting ATP synthase complex assembly"/>
    <property type="evidence" value="ECO:0007669"/>
    <property type="project" value="TreeGrafter"/>
</dbReference>
<dbReference type="Proteomes" id="UP001338582">
    <property type="component" value="Chromosome 1"/>
</dbReference>